<feature type="region of interest" description="Disordered" evidence="1">
    <location>
        <begin position="220"/>
        <end position="299"/>
    </location>
</feature>
<evidence type="ECO:0000256" key="1">
    <source>
        <dbReference type="SAM" id="MobiDB-lite"/>
    </source>
</evidence>
<sequence length="299" mass="32532">MFSLGIKNTIPEIPLYASSIVNIKHKARTWSIAGAKFDLAHTKINSQIRVHAEYGAYNDMEKMWHVEFYVWSHFFRSEPFPFPFPSTALPLLISSNNPAPEPTGPRPTNSTPVANPYPPIYTPGPRIPEHFKQVSRSSLPVEVQHASRGLHRQSSADSLIIRGAAALNRGHASPVTDHPAFQGAAYMNRSSPLHGNSNADVGRLYNKNQRSLSDANASIGRAYNNRSSRGRASTGRGILLGTRPSLESRMGPTAGAANGVAGHGNSRSAGVGVAKRHRRTAVEAARRQMKISRRTGGMN</sequence>
<feature type="region of interest" description="Disordered" evidence="1">
    <location>
        <begin position="95"/>
        <end position="114"/>
    </location>
</feature>
<comment type="caution">
    <text evidence="2">The sequence shown here is derived from an EMBL/GenBank/DDBJ whole genome shotgun (WGS) entry which is preliminary data.</text>
</comment>
<protein>
    <submittedName>
        <fullName evidence="2">Uncharacterized protein</fullName>
    </submittedName>
</protein>
<name>A0A218ZB55_9HELO</name>
<dbReference type="AlphaFoldDB" id="A0A218ZB55"/>
<dbReference type="InParanoid" id="A0A218ZB55"/>
<gene>
    <name evidence="2" type="ORF">B2J93_4102</name>
</gene>
<proteinExistence type="predicted"/>
<feature type="compositionally biased region" description="Low complexity" evidence="1">
    <location>
        <begin position="226"/>
        <end position="237"/>
    </location>
</feature>
<evidence type="ECO:0000313" key="2">
    <source>
        <dbReference type="EMBL" id="OWP04820.1"/>
    </source>
</evidence>
<dbReference type="OrthoDB" id="3557783at2759"/>
<reference evidence="2 3" key="1">
    <citation type="submission" date="2017-04" db="EMBL/GenBank/DDBJ databases">
        <title>Draft genome sequence of Marssonina coronaria NL1: causal agent of apple blotch.</title>
        <authorList>
            <person name="Cheng Q."/>
        </authorList>
    </citation>
    <scope>NUCLEOTIDE SEQUENCE [LARGE SCALE GENOMIC DNA]</scope>
    <source>
        <strain evidence="2 3">NL1</strain>
    </source>
</reference>
<dbReference type="EMBL" id="MZNU01000093">
    <property type="protein sequence ID" value="OWP04820.1"/>
    <property type="molecule type" value="Genomic_DNA"/>
</dbReference>
<dbReference type="Proteomes" id="UP000242519">
    <property type="component" value="Unassembled WGS sequence"/>
</dbReference>
<organism evidence="2 3">
    <name type="scientific">Diplocarpon coronariae</name>
    <dbReference type="NCBI Taxonomy" id="2795749"/>
    <lineage>
        <taxon>Eukaryota</taxon>
        <taxon>Fungi</taxon>
        <taxon>Dikarya</taxon>
        <taxon>Ascomycota</taxon>
        <taxon>Pezizomycotina</taxon>
        <taxon>Leotiomycetes</taxon>
        <taxon>Helotiales</taxon>
        <taxon>Drepanopezizaceae</taxon>
        <taxon>Diplocarpon</taxon>
    </lineage>
</organism>
<feature type="compositionally biased region" description="Low complexity" evidence="1">
    <location>
        <begin position="254"/>
        <end position="265"/>
    </location>
</feature>
<accession>A0A218ZB55</accession>
<keyword evidence="3" id="KW-1185">Reference proteome</keyword>
<evidence type="ECO:0000313" key="3">
    <source>
        <dbReference type="Proteomes" id="UP000242519"/>
    </source>
</evidence>